<feature type="transmembrane region" description="Helical" evidence="1">
    <location>
        <begin position="57"/>
        <end position="78"/>
    </location>
</feature>
<dbReference type="PANTHER" id="PTHR34609:SF17">
    <property type="entry name" value="GEO08273P1-RELATED"/>
    <property type="match status" value="1"/>
</dbReference>
<dbReference type="EMBL" id="OA567450">
    <property type="protein sequence ID" value="CAD7200366.1"/>
    <property type="molecule type" value="Genomic_DNA"/>
</dbReference>
<protein>
    <submittedName>
        <fullName evidence="2">Uncharacterized protein</fullName>
    </submittedName>
</protein>
<keyword evidence="1" id="KW-0812">Transmembrane</keyword>
<dbReference type="Pfam" id="PF15860">
    <property type="entry name" value="DUF4728"/>
    <property type="match status" value="1"/>
</dbReference>
<accession>A0A7R8ZCK2</accession>
<name>A0A7R8ZCK2_TIMDO</name>
<feature type="transmembrane region" description="Helical" evidence="1">
    <location>
        <begin position="12"/>
        <end position="37"/>
    </location>
</feature>
<dbReference type="AlphaFoldDB" id="A0A7R8ZCK2"/>
<gene>
    <name evidence="2" type="ORF">TDIB3V08_LOCUS6587</name>
</gene>
<reference evidence="2" key="1">
    <citation type="submission" date="2020-11" db="EMBL/GenBank/DDBJ databases">
        <authorList>
            <person name="Tran Van P."/>
        </authorList>
    </citation>
    <scope>NUCLEOTIDE SEQUENCE</scope>
</reference>
<evidence type="ECO:0000313" key="2">
    <source>
        <dbReference type="EMBL" id="CAD7200366.1"/>
    </source>
</evidence>
<feature type="transmembrane region" description="Helical" evidence="1">
    <location>
        <begin position="118"/>
        <end position="144"/>
    </location>
</feature>
<dbReference type="PANTHER" id="PTHR34609">
    <property type="entry name" value="GEO08273P1-RELATED"/>
    <property type="match status" value="1"/>
</dbReference>
<keyword evidence="1" id="KW-0472">Membrane</keyword>
<organism evidence="2">
    <name type="scientific">Timema douglasi</name>
    <name type="common">Walking stick</name>
    <dbReference type="NCBI Taxonomy" id="61478"/>
    <lineage>
        <taxon>Eukaryota</taxon>
        <taxon>Metazoa</taxon>
        <taxon>Ecdysozoa</taxon>
        <taxon>Arthropoda</taxon>
        <taxon>Hexapoda</taxon>
        <taxon>Insecta</taxon>
        <taxon>Pterygota</taxon>
        <taxon>Neoptera</taxon>
        <taxon>Polyneoptera</taxon>
        <taxon>Phasmatodea</taxon>
        <taxon>Timematodea</taxon>
        <taxon>Timematoidea</taxon>
        <taxon>Timematidae</taxon>
        <taxon>Timema</taxon>
    </lineage>
</organism>
<dbReference type="InterPro" id="IPR031720">
    <property type="entry name" value="DUF4728"/>
</dbReference>
<proteinExistence type="predicted"/>
<keyword evidence="1" id="KW-1133">Transmembrane helix</keyword>
<sequence>MPILDSCCRCGTLKVGTIISGILGIIIGIVTMILVLVTNVKFKTIIIDVLPQYVVKIILAVNLFMTAVISAILIYGAIKRNKFMMLPWVVLAFMLAIGILITIIWTAVVFFIDGFVLSGVLTLVIGFIGLAVYVYLWMVVYSYFQLLMEEDGRGPYVKPMSYS</sequence>
<dbReference type="InterPro" id="IPR053077">
    <property type="entry name" value="MARVEL_domain_protein_3"/>
</dbReference>
<feature type="transmembrane region" description="Helical" evidence="1">
    <location>
        <begin position="85"/>
        <end position="112"/>
    </location>
</feature>
<evidence type="ECO:0000256" key="1">
    <source>
        <dbReference type="SAM" id="Phobius"/>
    </source>
</evidence>